<dbReference type="OrthoDB" id="4646997at2759"/>
<dbReference type="EMBL" id="JQGA01000428">
    <property type="protein sequence ID" value="KGO75884.1"/>
    <property type="molecule type" value="Genomic_DNA"/>
</dbReference>
<comment type="caution">
    <text evidence="2">The sequence shown here is derived from an EMBL/GenBank/DDBJ whole genome shotgun (WGS) entry which is preliminary data.</text>
</comment>
<gene>
    <name evidence="2" type="ORF">PITC_033300</name>
</gene>
<dbReference type="STRING" id="40296.A0A0A2L7E2"/>
<reference evidence="2 3" key="1">
    <citation type="journal article" date="2015" name="Mol. Plant Microbe Interact.">
        <title>Genome, transcriptome, and functional analyses of Penicillium expansum provide new insights into secondary metabolism and pathogenicity.</title>
        <authorList>
            <person name="Ballester A.R."/>
            <person name="Marcet-Houben M."/>
            <person name="Levin E."/>
            <person name="Sela N."/>
            <person name="Selma-Lazaro C."/>
            <person name="Carmona L."/>
            <person name="Wisniewski M."/>
            <person name="Droby S."/>
            <person name="Gonzalez-Candelas L."/>
            <person name="Gabaldon T."/>
        </authorList>
    </citation>
    <scope>NUCLEOTIDE SEQUENCE [LARGE SCALE GENOMIC DNA]</scope>
    <source>
        <strain evidence="2 3">PHI-1</strain>
    </source>
</reference>
<dbReference type="AlphaFoldDB" id="A0A0A2L7E2"/>
<dbReference type="OMA" id="RCVLNYA"/>
<feature type="compositionally biased region" description="Basic and acidic residues" evidence="1">
    <location>
        <begin position="149"/>
        <end position="159"/>
    </location>
</feature>
<dbReference type="HOGENOM" id="CLU_038178_0_0_1"/>
<evidence type="ECO:0000313" key="3">
    <source>
        <dbReference type="Proteomes" id="UP000030104"/>
    </source>
</evidence>
<proteinExistence type="predicted"/>
<keyword evidence="3" id="KW-1185">Reference proteome</keyword>
<feature type="compositionally biased region" description="Polar residues" evidence="1">
    <location>
        <begin position="174"/>
        <end position="189"/>
    </location>
</feature>
<evidence type="ECO:0000256" key="1">
    <source>
        <dbReference type="SAM" id="MobiDB-lite"/>
    </source>
</evidence>
<dbReference type="PhylomeDB" id="A0A0A2L7E2"/>
<dbReference type="Proteomes" id="UP000030104">
    <property type="component" value="Unassembled WGS sequence"/>
</dbReference>
<accession>A0A0A2L7E2</accession>
<organism evidence="2 3">
    <name type="scientific">Penicillium italicum</name>
    <name type="common">Blue mold</name>
    <dbReference type="NCBI Taxonomy" id="40296"/>
    <lineage>
        <taxon>Eukaryota</taxon>
        <taxon>Fungi</taxon>
        <taxon>Dikarya</taxon>
        <taxon>Ascomycota</taxon>
        <taxon>Pezizomycotina</taxon>
        <taxon>Eurotiomycetes</taxon>
        <taxon>Eurotiomycetidae</taxon>
        <taxon>Eurotiales</taxon>
        <taxon>Aspergillaceae</taxon>
        <taxon>Penicillium</taxon>
    </lineage>
</organism>
<protein>
    <submittedName>
        <fullName evidence="2">Uncharacterized protein</fullName>
    </submittedName>
</protein>
<sequence>MDETMKYSVVNSPYFNTVTSRSSFRARFGAEDRKLFPQLHDVGASDWGRDHLFACRVVRQDAQHSILPILSPYQFPTDLQSSPEIVKFLNGPDAVHMTLSEHRLVRDPTCGVSLGQVWGALAMFKGSEERRGRDSSRVFLEESDSEAEPSPKRFRERIQRPAQRGYVDSREMQVGSSSPAAEGSQGTSSVEFIDAESHRLLASQEDETLRLVTCVIRHILYFAPPQDAGNMPAVVEFRDAKTRLSTRTPKLKRKIIAIDDGGLCLREESRGIFKVLKSRVAILEAKRQFQCLENGQPTISDNCFAQMTCEALVARLADPFKELQSNRVLLINATQHYMCFLDFDISDEYLLDFESDAPTCFLHVSSTPWFDLSSKSGREQVVMNLCGIMRWGQR</sequence>
<feature type="region of interest" description="Disordered" evidence="1">
    <location>
        <begin position="133"/>
        <end position="189"/>
    </location>
</feature>
<evidence type="ECO:0000313" key="2">
    <source>
        <dbReference type="EMBL" id="KGO75884.1"/>
    </source>
</evidence>
<name>A0A0A2L7E2_PENIT</name>